<comment type="subunit">
    <text evidence="15">F-type ATPases have 2 components, CF(1) - the catalytic core - and CF(0) - the membrane proton channel. CF(1) and CF(0) have multiple subunits.</text>
</comment>
<keyword evidence="10 16" id="KW-0472">Membrane</keyword>
<reference evidence="17" key="1">
    <citation type="journal article" date="2013" name="PLoS ONE">
        <title>Gene expression in gut symbiotic organ of stinkbug affected by extracellular bacterial symbiont.</title>
        <authorList>
            <person name="Futahashi R."/>
            <person name="Tanaka K."/>
            <person name="Tanahashi M."/>
            <person name="Nikoh N."/>
            <person name="Kikuchi Y."/>
            <person name="Lee B.L."/>
            <person name="Fukatsu T."/>
        </authorList>
    </citation>
    <scope>NUCLEOTIDE SEQUENCE</scope>
    <source>
        <tissue evidence="17">Midgut</tissue>
    </source>
</reference>
<keyword evidence="9 15" id="KW-0496">Mitochondrion</keyword>
<keyword evidence="11 15" id="KW-0066">ATP synthesis</keyword>
<evidence type="ECO:0000256" key="14">
    <source>
        <dbReference type="ARBA" id="ARBA00074682"/>
    </source>
</evidence>
<comment type="subcellular location">
    <subcellularLocation>
        <location evidence="1 15">Mitochondrion inner membrane</location>
    </subcellularLocation>
</comment>
<evidence type="ECO:0000256" key="13">
    <source>
        <dbReference type="ARBA" id="ARBA00064647"/>
    </source>
</evidence>
<evidence type="ECO:0000256" key="1">
    <source>
        <dbReference type="ARBA" id="ARBA00004273"/>
    </source>
</evidence>
<comment type="similarity">
    <text evidence="2 15">Belongs to the ATPase e subunit family.</text>
</comment>
<keyword evidence="4 15" id="KW-0138">CF(0)</keyword>
<organism evidence="17">
    <name type="scientific">Riptortus pedestris</name>
    <name type="common">Bean bug</name>
    <dbReference type="NCBI Taxonomy" id="329032"/>
    <lineage>
        <taxon>Eukaryota</taxon>
        <taxon>Metazoa</taxon>
        <taxon>Ecdysozoa</taxon>
        <taxon>Arthropoda</taxon>
        <taxon>Hexapoda</taxon>
        <taxon>Insecta</taxon>
        <taxon>Pterygota</taxon>
        <taxon>Neoptera</taxon>
        <taxon>Paraneoptera</taxon>
        <taxon>Hemiptera</taxon>
        <taxon>Heteroptera</taxon>
        <taxon>Panheteroptera</taxon>
        <taxon>Pentatomomorpha</taxon>
        <taxon>Coreoidea</taxon>
        <taxon>Alydidae</taxon>
        <taxon>Riptortus</taxon>
    </lineage>
</organism>
<dbReference type="InterPro" id="IPR008386">
    <property type="entry name" value="ATP_synth_F0_esu_mt"/>
</dbReference>
<keyword evidence="16" id="KW-0812">Transmembrane</keyword>
<proteinExistence type="evidence at transcript level"/>
<evidence type="ECO:0000256" key="11">
    <source>
        <dbReference type="ARBA" id="ARBA00023310"/>
    </source>
</evidence>
<evidence type="ECO:0000256" key="2">
    <source>
        <dbReference type="ARBA" id="ARBA00007333"/>
    </source>
</evidence>
<evidence type="ECO:0000313" key="17">
    <source>
        <dbReference type="EMBL" id="BAN21062.1"/>
    </source>
</evidence>
<dbReference type="PANTHER" id="PTHR12427:SF1">
    <property type="entry name" value="ATP SYNTHASE SUBUNIT E, MITOCHONDRIAL"/>
    <property type="match status" value="1"/>
</dbReference>
<dbReference type="EMBL" id="AK417847">
    <property type="protein sequence ID" value="BAN21062.1"/>
    <property type="molecule type" value="mRNA"/>
</dbReference>
<keyword evidence="16" id="KW-1133">Transmembrane helix</keyword>
<evidence type="ECO:0000256" key="8">
    <source>
        <dbReference type="ARBA" id="ARBA00023065"/>
    </source>
</evidence>
<evidence type="ECO:0000256" key="12">
    <source>
        <dbReference type="ARBA" id="ARBA00057306"/>
    </source>
</evidence>
<protein>
    <recommendedName>
        <fullName evidence="14 15">ATP synthase F(0) complex subunit e, mitochondrial</fullName>
    </recommendedName>
</protein>
<evidence type="ECO:0000256" key="4">
    <source>
        <dbReference type="ARBA" id="ARBA00022547"/>
    </source>
</evidence>
<keyword evidence="6 15" id="KW-0999">Mitochondrion inner membrane</keyword>
<evidence type="ECO:0000256" key="10">
    <source>
        <dbReference type="ARBA" id="ARBA00023136"/>
    </source>
</evidence>
<dbReference type="AlphaFoldDB" id="R4WSZ9"/>
<dbReference type="GO" id="GO:0005743">
    <property type="term" value="C:mitochondrial inner membrane"/>
    <property type="evidence" value="ECO:0007669"/>
    <property type="project" value="UniProtKB-SubCell"/>
</dbReference>
<dbReference type="PANTHER" id="PTHR12427">
    <property type="entry name" value="ATP SYNTHASE E CHAIN, MITOCHONDRIAL"/>
    <property type="match status" value="1"/>
</dbReference>
<evidence type="ECO:0000256" key="15">
    <source>
        <dbReference type="RuleBase" id="RU367005"/>
    </source>
</evidence>
<keyword evidence="5 15" id="KW-0375">Hydrogen ion transport</keyword>
<dbReference type="Pfam" id="PF05680">
    <property type="entry name" value="ATP-synt_E"/>
    <property type="match status" value="1"/>
</dbReference>
<keyword evidence="7" id="KW-0007">Acetylation</keyword>
<feature type="transmembrane region" description="Helical" evidence="16">
    <location>
        <begin position="20"/>
        <end position="38"/>
    </location>
</feature>
<sequence length="81" mass="9128">MPTQFPPPVNVSPLIRFGRYSMLLAGLAYGAFWQSRYTKKELALKDIKAREKAARDERLAQEKAMRSAAEIAELERMAGGK</sequence>
<evidence type="ECO:0000256" key="5">
    <source>
        <dbReference type="ARBA" id="ARBA00022781"/>
    </source>
</evidence>
<name>R4WSZ9_RIPPE</name>
<evidence type="ECO:0000256" key="3">
    <source>
        <dbReference type="ARBA" id="ARBA00022448"/>
    </source>
</evidence>
<evidence type="ECO:0000256" key="9">
    <source>
        <dbReference type="ARBA" id="ARBA00023128"/>
    </source>
</evidence>
<evidence type="ECO:0000256" key="16">
    <source>
        <dbReference type="SAM" id="Phobius"/>
    </source>
</evidence>
<keyword evidence="8 15" id="KW-0406">Ion transport</keyword>
<dbReference type="GO" id="GO:0015078">
    <property type="term" value="F:proton transmembrane transporter activity"/>
    <property type="evidence" value="ECO:0007669"/>
    <property type="project" value="InterPro"/>
</dbReference>
<dbReference type="GO" id="GO:0015986">
    <property type="term" value="P:proton motive force-driven ATP synthesis"/>
    <property type="evidence" value="ECO:0007669"/>
    <property type="project" value="InterPro"/>
</dbReference>
<evidence type="ECO:0000256" key="6">
    <source>
        <dbReference type="ARBA" id="ARBA00022792"/>
    </source>
</evidence>
<keyword evidence="3 15" id="KW-0813">Transport</keyword>
<comment type="subunit">
    <text evidence="13">Component of the ATP synthase complex composed at least of ATP5F1A/subunit alpha, ATP5F1B/subunit beta, ATP5MC1/subunit c (homooctomer), MT-ATP6/subunit a, MT-ATP8/subunit 8, ATP5ME/subunit e, ATP5MF/subunit f, ATP5MG/subunit g, ATP5MK/subunit k, ATP5MJ/subunit j, ATP5F1C/subunit gamma, ATP5F1D/subunit delta, ATP5F1E/subunit epsilon, ATP5PF/subunit F6, ATP5PB/subunit b, ATP5PD/subunit d, ATP5PO/subunit OSCP. ATP synthase complex consists of a soluble F(1) head domain (subunits alpha(3) and beta(3)) - the catalytic core - and a membrane F(0) domain - the membrane proton channel (subunits c, a, 8, e, f, g, k and j). These two domains are linked by a central stalk (subunits gamma, delta, and epsilon) rotating inside the F1 region and a stationary peripheral stalk (subunits F6, b, d, and OSCP).</text>
</comment>
<accession>R4WSZ9</accession>
<dbReference type="GO" id="GO:0045259">
    <property type="term" value="C:proton-transporting ATP synthase complex"/>
    <property type="evidence" value="ECO:0007669"/>
    <property type="project" value="UniProtKB-UniRule"/>
</dbReference>
<comment type="function">
    <text evidence="12 15">Subunit e, of the mitochondrial membrane ATP synthase complex (F(1)F(0) ATP synthase or Complex V) that produces ATP from ADP in the presence of a proton gradient across the membrane which is generated by electron transport complexes of the respiratory chain. ATP synthase complex consist of a soluble F(1) head domain - the catalytic core - and a membrane F(1) domain - the membrane proton channel. These two domains are linked by a central stalk rotating inside the F(1) region and a stationary peripheral stalk. During catalysis, ATP synthesis in the catalytic domain of F(1) is coupled via a rotary mechanism of the central stalk subunits to proton translocation. In vivo, can only synthesize ATP although its ATP hydrolase activity can be activated artificially in vitro. Part of the complex F(0) domain.</text>
</comment>
<evidence type="ECO:0000256" key="7">
    <source>
        <dbReference type="ARBA" id="ARBA00022990"/>
    </source>
</evidence>